<name>A0AAW6FLK5_9BACT</name>
<accession>A0AAW6FLK5</accession>
<protein>
    <submittedName>
        <fullName evidence="2">Uncharacterized protein</fullName>
    </submittedName>
</protein>
<sequence length="65" mass="7265">MKRLFYLLMMLSCTLWSCSKSDGPIDDPDDPDNPDAPTNVTLDISVSDLVFEAEGGEKEFTIYCN</sequence>
<feature type="signal peptide" evidence="1">
    <location>
        <begin position="1"/>
        <end position="21"/>
    </location>
</feature>
<reference evidence="2" key="1">
    <citation type="submission" date="2023-01" db="EMBL/GenBank/DDBJ databases">
        <title>Human gut microbiome strain richness.</title>
        <authorList>
            <person name="Chen-Liaw A."/>
        </authorList>
    </citation>
    <scope>NUCLEOTIDE SEQUENCE</scope>
    <source>
        <strain evidence="2">RTP21484st1_B7_RTP21484_190118</strain>
    </source>
</reference>
<dbReference type="RefSeq" id="WP_272054659.1">
    <property type="nucleotide sequence ID" value="NZ_JAQMRB010000018.1"/>
</dbReference>
<proteinExistence type="predicted"/>
<gene>
    <name evidence="2" type="ORF">PN645_13990</name>
</gene>
<evidence type="ECO:0000313" key="2">
    <source>
        <dbReference type="EMBL" id="MDB9224112.1"/>
    </source>
</evidence>
<feature type="chain" id="PRO_5043666779" evidence="1">
    <location>
        <begin position="22"/>
        <end position="65"/>
    </location>
</feature>
<comment type="caution">
    <text evidence="2">The sequence shown here is derived from an EMBL/GenBank/DDBJ whole genome shotgun (WGS) entry which is preliminary data.</text>
</comment>
<organism evidence="2 3">
    <name type="scientific">Odoribacter splanchnicus</name>
    <dbReference type="NCBI Taxonomy" id="28118"/>
    <lineage>
        <taxon>Bacteria</taxon>
        <taxon>Pseudomonadati</taxon>
        <taxon>Bacteroidota</taxon>
        <taxon>Bacteroidia</taxon>
        <taxon>Bacteroidales</taxon>
        <taxon>Odoribacteraceae</taxon>
        <taxon>Odoribacter</taxon>
    </lineage>
</organism>
<dbReference type="AlphaFoldDB" id="A0AAW6FLK5"/>
<dbReference type="EMBL" id="JAQMRD010000019">
    <property type="protein sequence ID" value="MDB9224112.1"/>
    <property type="molecule type" value="Genomic_DNA"/>
</dbReference>
<keyword evidence="1" id="KW-0732">Signal</keyword>
<dbReference type="Proteomes" id="UP001212263">
    <property type="component" value="Unassembled WGS sequence"/>
</dbReference>
<evidence type="ECO:0000256" key="1">
    <source>
        <dbReference type="SAM" id="SignalP"/>
    </source>
</evidence>
<evidence type="ECO:0000313" key="3">
    <source>
        <dbReference type="Proteomes" id="UP001212263"/>
    </source>
</evidence>